<evidence type="ECO:0000256" key="7">
    <source>
        <dbReference type="ARBA" id="ARBA00022801"/>
    </source>
</evidence>
<comment type="catalytic activity">
    <reaction evidence="1">
        <text>[L-4-(L-arginin-2-N-yl)aspartate](n) + H2O = [L-4-(L-arginin-2-N-yl)aspartate](n-1) + L-4-(L-arginin-2-N-yl)aspartate</text>
        <dbReference type="Rhea" id="RHEA:12845"/>
        <dbReference type="Rhea" id="RHEA-COMP:13728"/>
        <dbReference type="Rhea" id="RHEA-COMP:13734"/>
        <dbReference type="ChEBI" id="CHEBI:15377"/>
        <dbReference type="ChEBI" id="CHEBI:137986"/>
        <dbReference type="ChEBI" id="CHEBI:137991"/>
        <dbReference type="EC" id="3.4.15.6"/>
    </reaction>
</comment>
<dbReference type="EC" id="3.4.15.6" evidence="4"/>
<dbReference type="CDD" id="cd03145">
    <property type="entry name" value="GAT1_cyanophycinase"/>
    <property type="match status" value="1"/>
</dbReference>
<dbReference type="GO" id="GO:0008241">
    <property type="term" value="F:peptidyl-dipeptidase activity"/>
    <property type="evidence" value="ECO:0007669"/>
    <property type="project" value="UniProtKB-EC"/>
</dbReference>
<evidence type="ECO:0000256" key="3">
    <source>
        <dbReference type="ARBA" id="ARBA00006534"/>
    </source>
</evidence>
<organism evidence="10">
    <name type="scientific">marine metagenome</name>
    <dbReference type="NCBI Taxonomy" id="408172"/>
    <lineage>
        <taxon>unclassified sequences</taxon>
        <taxon>metagenomes</taxon>
        <taxon>ecological metagenomes</taxon>
    </lineage>
</organism>
<evidence type="ECO:0000313" key="10">
    <source>
        <dbReference type="EMBL" id="SVC68525.1"/>
    </source>
</evidence>
<dbReference type="AlphaFoldDB" id="A0A382P7C8"/>
<dbReference type="Pfam" id="PF03575">
    <property type="entry name" value="Peptidase_S51"/>
    <property type="match status" value="1"/>
</dbReference>
<dbReference type="SUPFAM" id="SSF52317">
    <property type="entry name" value="Class I glutamine amidotransferase-like"/>
    <property type="match status" value="1"/>
</dbReference>
<feature type="region of interest" description="Disordered" evidence="9">
    <location>
        <begin position="280"/>
        <end position="301"/>
    </location>
</feature>
<sequence length="301" mass="32832">MLRIDWITRCIVLVIVCGLASSLSATAQQSAGPTLVGPENGSLVIVGGAMRSPEIYERFLELAGGPDAHIVMIPTAGGAEEYDEYYQGLNSWRRNGATNMTLLHTTDPAVADTEEFVEPLLTADAVYFFGGRQWRLVDAYGGTRTEEEIRKVLDRGGVIGGSSAGASIQGSFLVRGDTRTNLVMMGDHQVGFGYLRNVGIDQHVLRRNRQFDLVEVIEAHPELLGIAIDENTAVVVQRDQFEVIGASYVLIYDNQSTTGENGKFYFLAPGDQYNLATREATRPGRTMSPVDNVQKKPWGGS</sequence>
<dbReference type="GO" id="GO:0008236">
    <property type="term" value="F:serine-type peptidase activity"/>
    <property type="evidence" value="ECO:0007669"/>
    <property type="project" value="UniProtKB-KW"/>
</dbReference>
<keyword evidence="8" id="KW-0720">Serine protease</keyword>
<dbReference type="Gene3D" id="3.40.50.880">
    <property type="match status" value="1"/>
</dbReference>
<dbReference type="InterPro" id="IPR005320">
    <property type="entry name" value="Peptidase_S51"/>
</dbReference>
<dbReference type="NCBIfam" id="TIGR02069">
    <property type="entry name" value="cyanophycinase"/>
    <property type="match status" value="1"/>
</dbReference>
<proteinExistence type="inferred from homology"/>
<dbReference type="InterPro" id="IPR029062">
    <property type="entry name" value="Class_I_gatase-like"/>
</dbReference>
<evidence type="ECO:0000256" key="8">
    <source>
        <dbReference type="ARBA" id="ARBA00022825"/>
    </source>
</evidence>
<comment type="similarity">
    <text evidence="3">Belongs to the peptidase S51 family.</text>
</comment>
<evidence type="ECO:0000256" key="9">
    <source>
        <dbReference type="SAM" id="MobiDB-lite"/>
    </source>
</evidence>
<evidence type="ECO:0000256" key="4">
    <source>
        <dbReference type="ARBA" id="ARBA00013115"/>
    </source>
</evidence>
<accession>A0A382P7C8</accession>
<evidence type="ECO:0000256" key="2">
    <source>
        <dbReference type="ARBA" id="ARBA00002039"/>
    </source>
</evidence>
<dbReference type="InterPro" id="IPR011811">
    <property type="entry name" value="Peptidase_S51_cyanophycinase"/>
</dbReference>
<protein>
    <recommendedName>
        <fullName evidence="5">Cyanophycinase</fullName>
        <ecNumber evidence="4">3.4.15.6</ecNumber>
    </recommendedName>
</protein>
<evidence type="ECO:0000256" key="5">
    <source>
        <dbReference type="ARBA" id="ARBA00015719"/>
    </source>
</evidence>
<comment type="function">
    <text evidence="2">Exopeptidase that catalyzes the hydrolytic cleavage of multi-L-arginyl-poly-L-aspartic acid (cyanophycin; a water-insoluble reserve polymer) into aspartate-arginine dipeptides.</text>
</comment>
<dbReference type="PANTHER" id="PTHR36175:SF1">
    <property type="entry name" value="CYANOPHYCINASE"/>
    <property type="match status" value="1"/>
</dbReference>
<reference evidence="10" key="1">
    <citation type="submission" date="2018-05" db="EMBL/GenBank/DDBJ databases">
        <authorList>
            <person name="Lanie J.A."/>
            <person name="Ng W.-L."/>
            <person name="Kazmierczak K.M."/>
            <person name="Andrzejewski T.M."/>
            <person name="Davidsen T.M."/>
            <person name="Wayne K.J."/>
            <person name="Tettelin H."/>
            <person name="Glass J.I."/>
            <person name="Rusch D."/>
            <person name="Podicherti R."/>
            <person name="Tsui H.-C.T."/>
            <person name="Winkler M.E."/>
        </authorList>
    </citation>
    <scope>NUCLEOTIDE SEQUENCE</scope>
</reference>
<dbReference type="GO" id="GO:0006508">
    <property type="term" value="P:proteolysis"/>
    <property type="evidence" value="ECO:0007669"/>
    <property type="project" value="UniProtKB-KW"/>
</dbReference>
<evidence type="ECO:0000256" key="1">
    <source>
        <dbReference type="ARBA" id="ARBA00001092"/>
    </source>
</evidence>
<keyword evidence="6" id="KW-0645">Protease</keyword>
<evidence type="ECO:0000256" key="6">
    <source>
        <dbReference type="ARBA" id="ARBA00022670"/>
    </source>
</evidence>
<gene>
    <name evidence="10" type="ORF">METZ01_LOCUS321379</name>
</gene>
<name>A0A382P7C8_9ZZZZ</name>
<keyword evidence="7" id="KW-0378">Hydrolase</keyword>
<dbReference type="PANTHER" id="PTHR36175">
    <property type="entry name" value="CYANOPHYCINASE"/>
    <property type="match status" value="1"/>
</dbReference>
<dbReference type="EMBL" id="UINC01104966">
    <property type="protein sequence ID" value="SVC68525.1"/>
    <property type="molecule type" value="Genomic_DNA"/>
</dbReference>